<dbReference type="InterPro" id="IPR021401">
    <property type="entry name" value="DUF3040"/>
</dbReference>
<evidence type="ECO:0000256" key="1">
    <source>
        <dbReference type="SAM" id="MobiDB-lite"/>
    </source>
</evidence>
<evidence type="ECO:0000313" key="4">
    <source>
        <dbReference type="Proteomes" id="UP000092596"/>
    </source>
</evidence>
<keyword evidence="2" id="KW-1133">Transmembrane helix</keyword>
<feature type="region of interest" description="Disordered" evidence="1">
    <location>
        <begin position="88"/>
        <end position="137"/>
    </location>
</feature>
<dbReference type="AlphaFoldDB" id="A0A1B0ZJV2"/>
<accession>A0A1B0ZJV2</accession>
<dbReference type="RefSeq" id="WP_065248205.1">
    <property type="nucleotide sequence ID" value="NZ_CP012117.1"/>
</dbReference>
<reference evidence="3 4" key="1">
    <citation type="submission" date="2015-06" db="EMBL/GenBank/DDBJ databases">
        <title>Investigation of pathophysiology for high-risk pregnancy and development of treatment modality based on it.</title>
        <authorList>
            <person name="Kim B.-C."/>
            <person name="Lim S."/>
        </authorList>
    </citation>
    <scope>NUCLEOTIDE SEQUENCE [LARGE SCALE GENOMIC DNA]</scope>
    <source>
        <strain evidence="3 4">AD1-86</strain>
    </source>
</reference>
<sequence>MPLSEKEQRILDELEKQLSSDDPTLAHQFGEPEKSSSFNTRRLALGGGVIVAGLALLIFAVSLPAVWLGVLAFVVMVVGAFVCLSSESPKQIPLDDPRRMHPSFTSGASKRGAKGSKAQSSFMKKLEQRWDERGRER</sequence>
<name>A0A1B0ZJV2_9MICO</name>
<dbReference type="KEGG" id="dva:DAD186_16180"/>
<evidence type="ECO:0000313" key="3">
    <source>
        <dbReference type="EMBL" id="ANP28168.1"/>
    </source>
</evidence>
<evidence type="ECO:0008006" key="5">
    <source>
        <dbReference type="Google" id="ProtNLM"/>
    </source>
</evidence>
<organism evidence="3 4">
    <name type="scientific">Dermabacter vaginalis</name>
    <dbReference type="NCBI Taxonomy" id="1630135"/>
    <lineage>
        <taxon>Bacteria</taxon>
        <taxon>Bacillati</taxon>
        <taxon>Actinomycetota</taxon>
        <taxon>Actinomycetes</taxon>
        <taxon>Micrococcales</taxon>
        <taxon>Dermabacteraceae</taxon>
        <taxon>Dermabacter</taxon>
    </lineage>
</organism>
<gene>
    <name evidence="3" type="ORF">DAD186_16180</name>
</gene>
<proteinExistence type="predicted"/>
<feature type="transmembrane region" description="Helical" evidence="2">
    <location>
        <begin position="66"/>
        <end position="84"/>
    </location>
</feature>
<dbReference type="Pfam" id="PF11239">
    <property type="entry name" value="DUF3040"/>
    <property type="match status" value="1"/>
</dbReference>
<feature type="compositionally biased region" description="Basic and acidic residues" evidence="1">
    <location>
        <begin position="124"/>
        <end position="137"/>
    </location>
</feature>
<keyword evidence="2" id="KW-0472">Membrane</keyword>
<dbReference type="STRING" id="1630135.DAD186_16180"/>
<feature type="transmembrane region" description="Helical" evidence="2">
    <location>
        <begin position="43"/>
        <end position="60"/>
    </location>
</feature>
<protein>
    <recommendedName>
        <fullName evidence="5">DUF3040 domain-containing protein</fullName>
    </recommendedName>
</protein>
<evidence type="ECO:0000256" key="2">
    <source>
        <dbReference type="SAM" id="Phobius"/>
    </source>
</evidence>
<keyword evidence="2" id="KW-0812">Transmembrane</keyword>
<dbReference type="EMBL" id="CP012117">
    <property type="protein sequence ID" value="ANP28168.1"/>
    <property type="molecule type" value="Genomic_DNA"/>
</dbReference>
<dbReference type="Proteomes" id="UP000092596">
    <property type="component" value="Chromosome"/>
</dbReference>